<sequence length="163" mass="17152">MTTHPTTRPGRPATRPAAGHYINRHHTVTGTATQLANIVANHRNAGTFAGMSAPRPVPGDRFQVDIRIREYQPIRPTARVTSAGAYARTRVQRPRRTRIAVIVTAVTGTIAGLAAVAAYLIGQLVELIAAHAALLLGVLAVAAILAVAATRRSSSSGRHCPGC</sequence>
<proteinExistence type="predicted"/>
<keyword evidence="3" id="KW-1185">Reference proteome</keyword>
<keyword evidence="1" id="KW-0812">Transmembrane</keyword>
<keyword evidence="1" id="KW-1133">Transmembrane helix</keyword>
<accession>A0ABT6WEM2</accession>
<feature type="transmembrane region" description="Helical" evidence="1">
    <location>
        <begin position="99"/>
        <end position="121"/>
    </location>
</feature>
<evidence type="ECO:0000313" key="3">
    <source>
        <dbReference type="Proteomes" id="UP001241758"/>
    </source>
</evidence>
<dbReference type="EMBL" id="JASCTH010000003">
    <property type="protein sequence ID" value="MDI6098190.1"/>
    <property type="molecule type" value="Genomic_DNA"/>
</dbReference>
<evidence type="ECO:0000256" key="1">
    <source>
        <dbReference type="SAM" id="Phobius"/>
    </source>
</evidence>
<evidence type="ECO:0000313" key="2">
    <source>
        <dbReference type="EMBL" id="MDI6098190.1"/>
    </source>
</evidence>
<dbReference type="Proteomes" id="UP001241758">
    <property type="component" value="Unassembled WGS sequence"/>
</dbReference>
<dbReference type="RefSeq" id="WP_282757722.1">
    <property type="nucleotide sequence ID" value="NZ_JASCTH010000003.1"/>
</dbReference>
<organism evidence="2 3">
    <name type="scientific">Actinoplanes sandaracinus</name>
    <dbReference type="NCBI Taxonomy" id="3045177"/>
    <lineage>
        <taxon>Bacteria</taxon>
        <taxon>Bacillati</taxon>
        <taxon>Actinomycetota</taxon>
        <taxon>Actinomycetes</taxon>
        <taxon>Micromonosporales</taxon>
        <taxon>Micromonosporaceae</taxon>
        <taxon>Actinoplanes</taxon>
    </lineage>
</organism>
<name>A0ABT6WEM2_9ACTN</name>
<gene>
    <name evidence="2" type="ORF">QLQ12_06180</name>
</gene>
<protein>
    <submittedName>
        <fullName evidence="2">Uncharacterized protein</fullName>
    </submittedName>
</protein>
<keyword evidence="1" id="KW-0472">Membrane</keyword>
<feature type="transmembrane region" description="Helical" evidence="1">
    <location>
        <begin position="127"/>
        <end position="149"/>
    </location>
</feature>
<comment type="caution">
    <text evidence="2">The sequence shown here is derived from an EMBL/GenBank/DDBJ whole genome shotgun (WGS) entry which is preliminary data.</text>
</comment>
<reference evidence="2 3" key="1">
    <citation type="submission" date="2023-05" db="EMBL/GenBank/DDBJ databases">
        <title>Actinoplanes sp. NEAU-A12 genome sequencing.</title>
        <authorList>
            <person name="Wang Z.-S."/>
        </authorList>
    </citation>
    <scope>NUCLEOTIDE SEQUENCE [LARGE SCALE GENOMIC DNA]</scope>
    <source>
        <strain evidence="2 3">NEAU-A12</strain>
    </source>
</reference>